<dbReference type="InterPro" id="IPR039421">
    <property type="entry name" value="Type_1_exporter"/>
</dbReference>
<feature type="transmembrane region" description="Helical" evidence="10">
    <location>
        <begin position="41"/>
        <end position="62"/>
    </location>
</feature>
<protein>
    <recommendedName>
        <fullName evidence="9">Flavin prenyltransferase UbiX</fullName>
        <ecNumber evidence="9">2.5.1.129</ecNumber>
    </recommendedName>
</protein>
<organism evidence="12 13">
    <name type="scientific">Shewanella morhuae</name>
    <dbReference type="NCBI Taxonomy" id="365591"/>
    <lineage>
        <taxon>Bacteria</taxon>
        <taxon>Pseudomonadati</taxon>
        <taxon>Pseudomonadota</taxon>
        <taxon>Gammaproteobacteria</taxon>
        <taxon>Alteromonadales</taxon>
        <taxon>Shewanellaceae</taxon>
        <taxon>Shewanella</taxon>
    </lineage>
</organism>
<feature type="binding site" evidence="9">
    <location>
        <position position="502"/>
    </location>
    <ligand>
        <name>FMN</name>
        <dbReference type="ChEBI" id="CHEBI:58210"/>
    </ligand>
</feature>
<evidence type="ECO:0000256" key="9">
    <source>
        <dbReference type="HAMAP-Rule" id="MF_01984"/>
    </source>
</evidence>
<dbReference type="Pfam" id="PF00664">
    <property type="entry name" value="ABC_membrane"/>
    <property type="match status" value="1"/>
</dbReference>
<dbReference type="CDD" id="cd18585">
    <property type="entry name" value="ABC_6TM_CydC"/>
    <property type="match status" value="1"/>
</dbReference>
<dbReference type="PROSITE" id="PS50929">
    <property type="entry name" value="ABC_TM1F"/>
    <property type="match status" value="1"/>
</dbReference>
<dbReference type="HAMAP" id="MF_01984">
    <property type="entry name" value="ubiX_pad"/>
    <property type="match status" value="1"/>
</dbReference>
<reference evidence="12 13" key="1">
    <citation type="submission" date="2018-04" db="EMBL/GenBank/DDBJ databases">
        <title>Genomic sequence of a freshwater isolate of Shewanella morhuae.</title>
        <authorList>
            <person name="Castillo D.E."/>
            <person name="Gram L."/>
        </authorList>
    </citation>
    <scope>NUCLEOTIDE SEQUENCE [LARGE SCALE GENOMIC DNA]</scope>
    <source>
        <strain evidence="12 13">CW7</strain>
    </source>
</reference>
<comment type="caution">
    <text evidence="9">Lacks conserved residue(s) required for the propagation of feature annotation.</text>
</comment>
<dbReference type="InterPro" id="IPR004507">
    <property type="entry name" value="UbiX-like"/>
</dbReference>
<dbReference type="InterPro" id="IPR027417">
    <property type="entry name" value="P-loop_NTPase"/>
</dbReference>
<dbReference type="Proteomes" id="UP000240506">
    <property type="component" value="Unassembled WGS sequence"/>
</dbReference>
<proteinExistence type="inferred from homology"/>
<evidence type="ECO:0000256" key="1">
    <source>
        <dbReference type="ARBA" id="ARBA00004651"/>
    </source>
</evidence>
<comment type="subcellular location">
    <subcellularLocation>
        <location evidence="1">Cell membrane</location>
        <topology evidence="1">Multi-pass membrane protein</topology>
    </subcellularLocation>
</comment>
<evidence type="ECO:0000256" key="4">
    <source>
        <dbReference type="ARBA" id="ARBA00022643"/>
    </source>
</evidence>
<comment type="catalytic activity">
    <reaction evidence="9">
        <text>dimethylallyl phosphate + FMNH2 = prenylated FMNH2 + phosphate</text>
        <dbReference type="Rhea" id="RHEA:37743"/>
        <dbReference type="ChEBI" id="CHEBI:43474"/>
        <dbReference type="ChEBI" id="CHEBI:57618"/>
        <dbReference type="ChEBI" id="CHEBI:87467"/>
        <dbReference type="ChEBI" id="CHEBI:88052"/>
        <dbReference type="EC" id="2.5.1.129"/>
    </reaction>
</comment>
<dbReference type="EC" id="2.5.1.129" evidence="9"/>
<feature type="transmembrane region" description="Helical" evidence="10">
    <location>
        <begin position="281"/>
        <end position="303"/>
    </location>
</feature>
<feature type="binding site" evidence="9">
    <location>
        <begin position="467"/>
        <end position="470"/>
    </location>
    <ligand>
        <name>FMN</name>
        <dbReference type="ChEBI" id="CHEBI:58210"/>
    </ligand>
</feature>
<dbReference type="NCBIfam" id="TIGR00421">
    <property type="entry name" value="ubiX_pad"/>
    <property type="match status" value="1"/>
</dbReference>
<feature type="transmembrane region" description="Helical" evidence="10">
    <location>
        <begin position="139"/>
        <end position="159"/>
    </location>
</feature>
<comment type="function">
    <text evidence="9">Flavin prenyltransferase that catalyzes the synthesis of the prenylated FMN cofactor (prenyl-FMN) for 4-hydroxy-3-polyprenylbenzoic acid decarboxylase UbiD. The prenyltransferase is metal-independent and links a dimethylallyl moiety from dimethylallyl monophosphate (DMAP) to the flavin N5 and C6 atoms of FMN.</text>
</comment>
<gene>
    <name evidence="9" type="primary">ubiX</name>
    <name evidence="12" type="ORF">C9I43_12725</name>
</gene>
<evidence type="ECO:0000259" key="11">
    <source>
        <dbReference type="PROSITE" id="PS50929"/>
    </source>
</evidence>
<dbReference type="SUPFAM" id="SSF52540">
    <property type="entry name" value="P-loop containing nucleoside triphosphate hydrolases"/>
    <property type="match status" value="1"/>
</dbReference>
<feature type="domain" description="ABC transmembrane type-1" evidence="11">
    <location>
        <begin position="20"/>
        <end position="308"/>
    </location>
</feature>
<keyword evidence="7 10" id="KW-1133">Transmembrane helix</keyword>
<keyword evidence="6 10" id="KW-0812">Transmembrane</keyword>
<evidence type="ECO:0000256" key="10">
    <source>
        <dbReference type="SAM" id="Phobius"/>
    </source>
</evidence>
<feature type="binding site" evidence="9">
    <location>
        <position position="398"/>
    </location>
    <ligand>
        <name>FMN</name>
        <dbReference type="ChEBI" id="CHEBI:58210"/>
    </ligand>
</feature>
<evidence type="ECO:0000313" key="12">
    <source>
        <dbReference type="EMBL" id="PTA51294.1"/>
    </source>
</evidence>
<feature type="transmembrane region" description="Helical" evidence="10">
    <location>
        <begin position="247"/>
        <end position="269"/>
    </location>
</feature>
<sequence>MKVLIPFIRLFSRQWLMMSVGLLLTIITLITGIGLLSLSGWFLSATAVAGLAIVTAQTFNFFTPAGGVRFFSIARTASRYGERLATHEATFKLLTELRVWAWRKLLPLSAKNLQGLRRGDMLNRLVADIDTLDHLYLRLLTPMAASLLMTGLLYLFLAWFDAKLALSLCLFLVAVWLVMPLLFYRLGHTPSRTMLETKRQYRVQLLDVLQGQAELSLFGANDRFRQRLNEAEASLFKSQSTMANITALSQAMLIISTGSALIMMLYLAAQGVGDAVPPGPMFALMVFATMACVEMMMPIAGAFQHLSGCVLAATRINEIIEQEADIQFMTDTGLRAKSGALLIEDIHFGYREGQSVLQGLSLEIKAGEKVALLGPTGCGKSSLLCLLVSGYQVFLMISSAARVVLATEHGLQLSANSDKAHAQLLALLHEKGVSITGELVVLGKDEWFSPPASGSAAPKQMVICPCSTGTLAAVATGMSNNLLERAADVVLKERGQLILVPRETPFSAIHLEHMLSLSRLGVTIMPAAPGFYHNPQSVEDLVDFMVARILDHLGVDHALTSRWGYDKQSNRDLDN</sequence>
<feature type="transmembrane region" description="Helical" evidence="10">
    <location>
        <begin position="15"/>
        <end position="35"/>
    </location>
</feature>
<dbReference type="InterPro" id="IPR036640">
    <property type="entry name" value="ABC1_TM_sf"/>
</dbReference>
<dbReference type="InterPro" id="IPR003382">
    <property type="entry name" value="Flavoprotein"/>
</dbReference>
<dbReference type="Gene3D" id="3.40.50.1950">
    <property type="entry name" value="Flavin prenyltransferase-like"/>
    <property type="match status" value="1"/>
</dbReference>
<dbReference type="PANTHER" id="PTHR24221">
    <property type="entry name" value="ATP-BINDING CASSETTE SUB-FAMILY B"/>
    <property type="match status" value="1"/>
</dbReference>
<keyword evidence="5 9" id="KW-0808">Transferase</keyword>
<keyword evidence="4 9" id="KW-0288">FMN</keyword>
<feature type="transmembrane region" description="Helical" evidence="10">
    <location>
        <begin position="165"/>
        <end position="184"/>
    </location>
</feature>
<keyword evidence="13" id="KW-1185">Reference proteome</keyword>
<keyword evidence="2 9" id="KW-0637">Prenyltransferase</keyword>
<dbReference type="InterPro" id="IPR036551">
    <property type="entry name" value="Flavin_trans-like"/>
</dbReference>
<evidence type="ECO:0000256" key="3">
    <source>
        <dbReference type="ARBA" id="ARBA00022630"/>
    </source>
</evidence>
<comment type="caution">
    <text evidence="12">The sequence shown here is derived from an EMBL/GenBank/DDBJ whole genome shotgun (WGS) entry which is preliminary data.</text>
</comment>
<dbReference type="SUPFAM" id="SSF90123">
    <property type="entry name" value="ABC transporter transmembrane region"/>
    <property type="match status" value="1"/>
</dbReference>
<evidence type="ECO:0000313" key="13">
    <source>
        <dbReference type="Proteomes" id="UP000240506"/>
    </source>
</evidence>
<dbReference type="InterPro" id="IPR011527">
    <property type="entry name" value="ABC1_TM_dom"/>
</dbReference>
<feature type="binding site" evidence="9">
    <location>
        <position position="548"/>
    </location>
    <ligand>
        <name>dimethylallyl phosphate</name>
        <dbReference type="ChEBI" id="CHEBI:88052"/>
    </ligand>
</feature>
<dbReference type="EMBL" id="PYSG01000002">
    <property type="protein sequence ID" value="PTA51294.1"/>
    <property type="molecule type" value="Genomic_DNA"/>
</dbReference>
<keyword evidence="8 10" id="KW-0472">Membrane</keyword>
<evidence type="ECO:0000256" key="8">
    <source>
        <dbReference type="ARBA" id="ARBA00023136"/>
    </source>
</evidence>
<comment type="similarity">
    <text evidence="9">Belongs to the UbiX/PAD1 family.</text>
</comment>
<evidence type="ECO:0000256" key="5">
    <source>
        <dbReference type="ARBA" id="ARBA00022679"/>
    </source>
</evidence>
<feature type="binding site" evidence="9">
    <location>
        <position position="532"/>
    </location>
    <ligand>
        <name>dimethylallyl phosphate</name>
        <dbReference type="ChEBI" id="CHEBI:88052"/>
    </ligand>
</feature>
<evidence type="ECO:0000256" key="7">
    <source>
        <dbReference type="ARBA" id="ARBA00022989"/>
    </source>
</evidence>
<evidence type="ECO:0000256" key="6">
    <source>
        <dbReference type="ARBA" id="ARBA00022692"/>
    </source>
</evidence>
<keyword evidence="3 9" id="KW-0285">Flavoprotein</keyword>
<dbReference type="SUPFAM" id="SSF52507">
    <property type="entry name" value="Homo-oligomeric flavin-containing Cys decarboxylases, HFCD"/>
    <property type="match status" value="1"/>
</dbReference>
<accession>A0ABX5HWK9</accession>
<dbReference type="PANTHER" id="PTHR24221:SF654">
    <property type="entry name" value="ATP-BINDING CASSETTE SUB-FAMILY B MEMBER 6"/>
    <property type="match status" value="1"/>
</dbReference>
<dbReference type="Gene3D" id="1.20.1560.10">
    <property type="entry name" value="ABC transporter type 1, transmembrane domain"/>
    <property type="match status" value="1"/>
</dbReference>
<dbReference type="Pfam" id="PF02441">
    <property type="entry name" value="Flavoprotein"/>
    <property type="match status" value="1"/>
</dbReference>
<name>A0ABX5HWK9_9GAMM</name>
<evidence type="ECO:0000256" key="2">
    <source>
        <dbReference type="ARBA" id="ARBA00022602"/>
    </source>
</evidence>